<dbReference type="SUPFAM" id="SSF54001">
    <property type="entry name" value="Cysteine proteinases"/>
    <property type="match status" value="1"/>
</dbReference>
<dbReference type="PANTHER" id="PTHR21646">
    <property type="entry name" value="UBIQUITIN CARBOXYL-TERMINAL HYDROLASE"/>
    <property type="match status" value="1"/>
</dbReference>
<feature type="compositionally biased region" description="Gly residues" evidence="8">
    <location>
        <begin position="232"/>
        <end position="243"/>
    </location>
</feature>
<evidence type="ECO:0000256" key="6">
    <source>
        <dbReference type="ARBA" id="ARBA00022801"/>
    </source>
</evidence>
<dbReference type="InterPro" id="IPR001394">
    <property type="entry name" value="Peptidase_C19_UCH"/>
</dbReference>
<evidence type="ECO:0000256" key="5">
    <source>
        <dbReference type="ARBA" id="ARBA00022786"/>
    </source>
</evidence>
<evidence type="ECO:0000256" key="2">
    <source>
        <dbReference type="ARBA" id="ARBA00009085"/>
    </source>
</evidence>
<dbReference type="EMBL" id="HBET01007877">
    <property type="protein sequence ID" value="CAD8560950.1"/>
    <property type="molecule type" value="Transcribed_RNA"/>
</dbReference>
<accession>A0A7S0JT86</accession>
<feature type="compositionally biased region" description="Low complexity" evidence="8">
    <location>
        <begin position="43"/>
        <end position="63"/>
    </location>
</feature>
<name>A0A7S0JT86_CAFRO</name>
<evidence type="ECO:0000256" key="4">
    <source>
        <dbReference type="ARBA" id="ARBA00022670"/>
    </source>
</evidence>
<keyword evidence="7" id="KW-0788">Thiol protease</keyword>
<keyword evidence="5" id="KW-0833">Ubl conjugation pathway</keyword>
<evidence type="ECO:0000256" key="8">
    <source>
        <dbReference type="SAM" id="MobiDB-lite"/>
    </source>
</evidence>
<evidence type="ECO:0000256" key="3">
    <source>
        <dbReference type="ARBA" id="ARBA00012759"/>
    </source>
</evidence>
<dbReference type="InterPro" id="IPR038765">
    <property type="entry name" value="Papain-like_cys_pep_sf"/>
</dbReference>
<feature type="region of interest" description="Disordered" evidence="8">
    <location>
        <begin position="1"/>
        <end position="82"/>
    </location>
</feature>
<dbReference type="PROSITE" id="PS00973">
    <property type="entry name" value="USP_2"/>
    <property type="match status" value="1"/>
</dbReference>
<feature type="region of interest" description="Disordered" evidence="8">
    <location>
        <begin position="227"/>
        <end position="293"/>
    </location>
</feature>
<dbReference type="InterPro" id="IPR018200">
    <property type="entry name" value="USP_CS"/>
</dbReference>
<dbReference type="GO" id="GO:0004843">
    <property type="term" value="F:cysteine-type deubiquitinase activity"/>
    <property type="evidence" value="ECO:0007669"/>
    <property type="project" value="UniProtKB-EC"/>
</dbReference>
<feature type="compositionally biased region" description="Low complexity" evidence="8">
    <location>
        <begin position="13"/>
        <end position="28"/>
    </location>
</feature>
<keyword evidence="4" id="KW-0645">Protease</keyword>
<comment type="similarity">
    <text evidence="2">Belongs to the peptidase C19 family.</text>
</comment>
<gene>
    <name evidence="10" type="ORF">CROE0942_LOCUS5327</name>
</gene>
<reference evidence="10" key="1">
    <citation type="submission" date="2021-01" db="EMBL/GenBank/DDBJ databases">
        <authorList>
            <person name="Corre E."/>
            <person name="Pelletier E."/>
            <person name="Niang G."/>
            <person name="Scheremetjew M."/>
            <person name="Finn R."/>
            <person name="Kale V."/>
            <person name="Holt S."/>
            <person name="Cochrane G."/>
            <person name="Meng A."/>
            <person name="Brown T."/>
            <person name="Cohen L."/>
        </authorList>
    </citation>
    <scope>NUCLEOTIDE SEQUENCE</scope>
    <source>
        <strain evidence="10">E4-10</strain>
    </source>
</reference>
<keyword evidence="6" id="KW-0378">Hydrolase</keyword>
<evidence type="ECO:0000259" key="9">
    <source>
        <dbReference type="PROSITE" id="PS50235"/>
    </source>
</evidence>
<dbReference type="EC" id="3.4.19.12" evidence="3"/>
<dbReference type="AlphaFoldDB" id="A0A7S0JT86"/>
<dbReference type="PANTHER" id="PTHR21646:SF24">
    <property type="entry name" value="UBIQUITIN CARBOXYL-TERMINAL HYDROLASE"/>
    <property type="match status" value="1"/>
</dbReference>
<feature type="domain" description="USP" evidence="9">
    <location>
        <begin position="1"/>
        <end position="394"/>
    </location>
</feature>
<evidence type="ECO:0000313" key="10">
    <source>
        <dbReference type="EMBL" id="CAD8560950.1"/>
    </source>
</evidence>
<evidence type="ECO:0000256" key="1">
    <source>
        <dbReference type="ARBA" id="ARBA00000707"/>
    </source>
</evidence>
<organism evidence="10">
    <name type="scientific">Cafeteria roenbergensis</name>
    <name type="common">Marine flagellate</name>
    <dbReference type="NCBI Taxonomy" id="33653"/>
    <lineage>
        <taxon>Eukaryota</taxon>
        <taxon>Sar</taxon>
        <taxon>Stramenopiles</taxon>
        <taxon>Bigyra</taxon>
        <taxon>Opalozoa</taxon>
        <taxon>Bicosoecida</taxon>
        <taxon>Cafeteriaceae</taxon>
        <taxon>Cafeteria</taxon>
    </lineage>
</organism>
<dbReference type="Gene3D" id="3.90.70.10">
    <property type="entry name" value="Cysteine proteinases"/>
    <property type="match status" value="1"/>
</dbReference>
<dbReference type="GO" id="GO:0006508">
    <property type="term" value="P:proteolysis"/>
    <property type="evidence" value="ECO:0007669"/>
    <property type="project" value="UniProtKB-KW"/>
</dbReference>
<dbReference type="InterPro" id="IPR028889">
    <property type="entry name" value="USP"/>
</dbReference>
<protein>
    <recommendedName>
        <fullName evidence="3">ubiquitinyl hydrolase 1</fullName>
        <ecNumber evidence="3">3.4.19.12</ecNumber>
    </recommendedName>
</protein>
<feature type="compositionally biased region" description="Low complexity" evidence="8">
    <location>
        <begin position="249"/>
        <end position="261"/>
    </location>
</feature>
<dbReference type="Pfam" id="PF00443">
    <property type="entry name" value="UCH"/>
    <property type="match status" value="1"/>
</dbReference>
<feature type="compositionally biased region" description="Low complexity" evidence="8">
    <location>
        <begin position="277"/>
        <end position="293"/>
    </location>
</feature>
<dbReference type="InterPro" id="IPR050185">
    <property type="entry name" value="Ub_carboxyl-term_hydrolase"/>
</dbReference>
<evidence type="ECO:0000256" key="7">
    <source>
        <dbReference type="ARBA" id="ARBA00022807"/>
    </source>
</evidence>
<dbReference type="PROSITE" id="PS50235">
    <property type="entry name" value="USP_3"/>
    <property type="match status" value="1"/>
</dbReference>
<proteinExistence type="inferred from homology"/>
<dbReference type="GO" id="GO:0016579">
    <property type="term" value="P:protein deubiquitination"/>
    <property type="evidence" value="ECO:0007669"/>
    <property type="project" value="InterPro"/>
</dbReference>
<comment type="catalytic activity">
    <reaction evidence="1">
        <text>Thiol-dependent hydrolysis of ester, thioester, amide, peptide and isopeptide bonds formed by the C-terminal Gly of ubiquitin (a 76-residue protein attached to proteins as an intracellular targeting signal).</text>
        <dbReference type="EC" id="3.4.19.12"/>
    </reaction>
</comment>
<sequence>MGRAAASGPVTQAHPCPAAPLSLSPTSPEFRLGDDDQPRKRASGGAEEPAHAGAASVSGSGQADSPPGPVAQQARPSEQVAPPSALAAAWACVPVHRHTSVRRALALLRVREGEDAAEAASEGRKFAGTAGDTRPLGATFAEREGRSVRPLTLAKCLDAFAGASSLDGWTCQRCRHVGAWRTTSVWRAPDLLVVHLLRFEQQPFPPFRRVKLNSLVDFPIDGMSVGPWATGPSGGADPTGGPEGSTVDSAATQAASETVAALSRGERGAFRRPGTHAGAASMPPGASAAPLAPTLRKPAPLRRDLVADRSAFTYDLTGVVNHSGGLGSGHYTAYARLPAEGAGLDRLCVNGLSRSGAPAWAGRWAHFNDHSVRTDVDPAEIVSNRAYLLFYRRRALSPRNLVALGGQA</sequence>